<organism evidence="2 3">
    <name type="scientific">Puia dinghuensis</name>
    <dbReference type="NCBI Taxonomy" id="1792502"/>
    <lineage>
        <taxon>Bacteria</taxon>
        <taxon>Pseudomonadati</taxon>
        <taxon>Bacteroidota</taxon>
        <taxon>Chitinophagia</taxon>
        <taxon>Chitinophagales</taxon>
        <taxon>Chitinophagaceae</taxon>
        <taxon>Puia</taxon>
    </lineage>
</organism>
<evidence type="ECO:0000313" key="2">
    <source>
        <dbReference type="EMBL" id="GGA83801.1"/>
    </source>
</evidence>
<gene>
    <name evidence="2" type="ORF">GCM10011511_03660</name>
</gene>
<dbReference type="InterPro" id="IPR005901">
    <property type="entry name" value="GLPGLI"/>
</dbReference>
<name>A0A8J2XQ88_9BACT</name>
<protein>
    <recommendedName>
        <fullName evidence="4">GLPGLI family protein</fullName>
    </recommendedName>
</protein>
<keyword evidence="3" id="KW-1185">Reference proteome</keyword>
<evidence type="ECO:0000313" key="3">
    <source>
        <dbReference type="Proteomes" id="UP000607559"/>
    </source>
</evidence>
<dbReference type="Proteomes" id="UP000607559">
    <property type="component" value="Unassembled WGS sequence"/>
</dbReference>
<comment type="caution">
    <text evidence="2">The sequence shown here is derived from an EMBL/GenBank/DDBJ whole genome shotgun (WGS) entry which is preliminary data.</text>
</comment>
<proteinExistence type="predicted"/>
<reference evidence="2" key="1">
    <citation type="journal article" date="2014" name="Int. J. Syst. Evol. Microbiol.">
        <title>Complete genome sequence of Corynebacterium casei LMG S-19264T (=DSM 44701T), isolated from a smear-ripened cheese.</title>
        <authorList>
            <consortium name="US DOE Joint Genome Institute (JGI-PGF)"/>
            <person name="Walter F."/>
            <person name="Albersmeier A."/>
            <person name="Kalinowski J."/>
            <person name="Ruckert C."/>
        </authorList>
    </citation>
    <scope>NUCLEOTIDE SEQUENCE</scope>
    <source>
        <strain evidence="2">CGMCC 1.15448</strain>
    </source>
</reference>
<reference evidence="2" key="2">
    <citation type="submission" date="2020-09" db="EMBL/GenBank/DDBJ databases">
        <authorList>
            <person name="Sun Q."/>
            <person name="Zhou Y."/>
        </authorList>
    </citation>
    <scope>NUCLEOTIDE SEQUENCE</scope>
    <source>
        <strain evidence="2">CGMCC 1.15448</strain>
    </source>
</reference>
<dbReference type="RefSeq" id="WP_188927931.1">
    <property type="nucleotide sequence ID" value="NZ_BMJC01000001.1"/>
</dbReference>
<accession>A0A8J2XQ88</accession>
<dbReference type="AlphaFoldDB" id="A0A8J2XQ88"/>
<keyword evidence="1" id="KW-0732">Signal</keyword>
<evidence type="ECO:0008006" key="4">
    <source>
        <dbReference type="Google" id="ProtNLM"/>
    </source>
</evidence>
<feature type="chain" id="PRO_5035269545" description="GLPGLI family protein" evidence="1">
    <location>
        <begin position="23"/>
        <end position="254"/>
    </location>
</feature>
<dbReference type="NCBIfam" id="TIGR01200">
    <property type="entry name" value="GLPGLI"/>
    <property type="match status" value="1"/>
</dbReference>
<feature type="signal peptide" evidence="1">
    <location>
        <begin position="1"/>
        <end position="22"/>
    </location>
</feature>
<dbReference type="EMBL" id="BMJC01000001">
    <property type="protein sequence ID" value="GGA83801.1"/>
    <property type="molecule type" value="Genomic_DNA"/>
</dbReference>
<dbReference type="Pfam" id="PF22252">
    <property type="entry name" value="PNGase_F-II_N"/>
    <property type="match status" value="1"/>
</dbReference>
<evidence type="ECO:0000256" key="1">
    <source>
        <dbReference type="SAM" id="SignalP"/>
    </source>
</evidence>
<sequence>MLRHRSHLLLLFLLLAAGYATRAQSNTIFLSQGRIEFMRSVNVYAQISKEEDNDQWAELRKKASSHFRTSYFDLYFTRSKCLYKPGRESDDKASLFFWQPPAQDNVVWSDLENYRGISHKNIFEQGFLIQDSLRQIKWKITDETRNILGFNCRRANAIIMDSIYVVAFYTDEILTTGGPESFTGLPGMILGVSLPHQHVSWFATKVDAIKVTDVQVAPPVKGKKVDNAGLLQSIQGSLKDWGKTGRQFMEAALL</sequence>